<protein>
    <recommendedName>
        <fullName evidence="4">Thiol-disulfide isomerase or thioredoxin</fullName>
    </recommendedName>
</protein>
<dbReference type="RefSeq" id="WP_090702598.1">
    <property type="nucleotide sequence ID" value="NZ_FOSP01000040.1"/>
</dbReference>
<dbReference type="SUPFAM" id="SSF52833">
    <property type="entry name" value="Thioredoxin-like"/>
    <property type="match status" value="1"/>
</dbReference>
<dbReference type="STRING" id="52441.SAMN05216302_104013"/>
<organism evidence="2 3">
    <name type="scientific">Nitrosomonas aestuarii</name>
    <dbReference type="NCBI Taxonomy" id="52441"/>
    <lineage>
        <taxon>Bacteria</taxon>
        <taxon>Pseudomonadati</taxon>
        <taxon>Pseudomonadota</taxon>
        <taxon>Betaproteobacteria</taxon>
        <taxon>Nitrosomonadales</taxon>
        <taxon>Nitrosomonadaceae</taxon>
        <taxon>Nitrosomonas</taxon>
    </lineage>
</organism>
<dbReference type="Proteomes" id="UP000199533">
    <property type="component" value="Unassembled WGS sequence"/>
</dbReference>
<evidence type="ECO:0000313" key="2">
    <source>
        <dbReference type="EMBL" id="SFL19396.1"/>
    </source>
</evidence>
<dbReference type="AlphaFoldDB" id="A0A1I4FRF3"/>
<dbReference type="PROSITE" id="PS00194">
    <property type="entry name" value="THIOREDOXIN_1"/>
    <property type="match status" value="1"/>
</dbReference>
<dbReference type="OrthoDB" id="5956088at2"/>
<keyword evidence="1" id="KW-0676">Redox-active center</keyword>
<evidence type="ECO:0000313" key="3">
    <source>
        <dbReference type="Proteomes" id="UP000199533"/>
    </source>
</evidence>
<reference evidence="3" key="1">
    <citation type="submission" date="2016-10" db="EMBL/GenBank/DDBJ databases">
        <authorList>
            <person name="Varghese N."/>
            <person name="Submissions S."/>
        </authorList>
    </citation>
    <scope>NUCLEOTIDE SEQUENCE [LARGE SCALE GENOMIC DNA]</scope>
    <source>
        <strain evidence="3">Nm69</strain>
    </source>
</reference>
<sequence length="162" mass="18423">MITRILIISLFVSAGITMSVQAEKVDLKLFTPGSYQQLLSNHENKPVMLAIWSITCASCMEKMPLLHALQKSRPDVNIVMLAVDDLSDQAHVEAVLAEHRLADVENWIFADDNAQRLRYEIDPAWFGELPRTYFLNENHDRKGISGALSYDDYQSIFKVLLN</sequence>
<name>A0A1I4FRF3_9PROT</name>
<accession>A0A1I4FRF3</accession>
<evidence type="ECO:0000256" key="1">
    <source>
        <dbReference type="ARBA" id="ARBA00023284"/>
    </source>
</evidence>
<dbReference type="InterPro" id="IPR017937">
    <property type="entry name" value="Thioredoxin_CS"/>
</dbReference>
<proteinExistence type="predicted"/>
<keyword evidence="3" id="KW-1185">Reference proteome</keyword>
<dbReference type="EMBL" id="FOSP01000040">
    <property type="protein sequence ID" value="SFL19396.1"/>
    <property type="molecule type" value="Genomic_DNA"/>
</dbReference>
<dbReference type="InterPro" id="IPR036249">
    <property type="entry name" value="Thioredoxin-like_sf"/>
</dbReference>
<dbReference type="Gene3D" id="3.40.30.10">
    <property type="entry name" value="Glutaredoxin"/>
    <property type="match status" value="1"/>
</dbReference>
<evidence type="ECO:0008006" key="4">
    <source>
        <dbReference type="Google" id="ProtNLM"/>
    </source>
</evidence>
<gene>
    <name evidence="2" type="ORF">SAMN05216302_104013</name>
</gene>
<dbReference type="CDD" id="cd02966">
    <property type="entry name" value="TlpA_like_family"/>
    <property type="match status" value="1"/>
</dbReference>